<proteinExistence type="predicted"/>
<evidence type="ECO:0000313" key="3">
    <source>
        <dbReference type="Proteomes" id="UP001294444"/>
    </source>
</evidence>
<feature type="region of interest" description="Disordered" evidence="1">
    <location>
        <begin position="29"/>
        <end position="55"/>
    </location>
</feature>
<dbReference type="EMBL" id="OAPG01000002">
    <property type="protein sequence ID" value="SNX82537.1"/>
    <property type="molecule type" value="Genomic_DNA"/>
</dbReference>
<keyword evidence="3" id="KW-1185">Reference proteome</keyword>
<organism evidence="2 3">
    <name type="scientific">Melanopsichium pennsylvanicum</name>
    <dbReference type="NCBI Taxonomy" id="63383"/>
    <lineage>
        <taxon>Eukaryota</taxon>
        <taxon>Fungi</taxon>
        <taxon>Dikarya</taxon>
        <taxon>Basidiomycota</taxon>
        <taxon>Ustilaginomycotina</taxon>
        <taxon>Ustilaginomycetes</taxon>
        <taxon>Ustilaginales</taxon>
        <taxon>Ustilaginaceae</taxon>
        <taxon>Melanopsichium</taxon>
    </lineage>
</organism>
<dbReference type="AlphaFoldDB" id="A0AAJ4XHR1"/>
<evidence type="ECO:0000313" key="2">
    <source>
        <dbReference type="EMBL" id="SNX82537.1"/>
    </source>
</evidence>
<evidence type="ECO:0000256" key="1">
    <source>
        <dbReference type="SAM" id="MobiDB-lite"/>
    </source>
</evidence>
<sequence>MAIGNGQRKVLVRPTPLMTLDVYEKQDNKIKTNDKKGAKTVGKGKPRRADPEAQPDVVFAASTREKQGFKFSSFCCADLSTSKGDREGEV</sequence>
<dbReference type="Proteomes" id="UP001294444">
    <property type="component" value="Unassembled WGS sequence"/>
</dbReference>
<name>A0AAJ4XHR1_9BASI</name>
<protein>
    <submittedName>
        <fullName evidence="2">Uncharacterized protein</fullName>
    </submittedName>
</protein>
<comment type="caution">
    <text evidence="2">The sequence shown here is derived from an EMBL/GenBank/DDBJ whole genome shotgun (WGS) entry which is preliminary data.</text>
</comment>
<gene>
    <name evidence="2" type="ORF">MEPE_01243</name>
</gene>
<accession>A0AAJ4XHR1</accession>
<reference evidence="2" key="1">
    <citation type="submission" date="2023-10" db="EMBL/GenBank/DDBJ databases">
        <authorList>
            <person name="Guldener U."/>
        </authorList>
    </citation>
    <scope>NUCLEOTIDE SEQUENCE</scope>
    <source>
        <strain evidence="2">Mp4</strain>
    </source>
</reference>